<dbReference type="RefSeq" id="XP_043058924.1">
    <property type="nucleotide sequence ID" value="XM_043204074.1"/>
</dbReference>
<evidence type="ECO:0000313" key="2">
    <source>
        <dbReference type="Proteomes" id="UP001196530"/>
    </source>
</evidence>
<gene>
    <name evidence="1" type="ORF">KL928_003482</name>
</gene>
<dbReference type="Proteomes" id="UP001196530">
    <property type="component" value="Unassembled WGS sequence"/>
</dbReference>
<protein>
    <submittedName>
        <fullName evidence="1">Uncharacterized protein</fullName>
    </submittedName>
</protein>
<organism evidence="1 2">
    <name type="scientific">Pichia angusta</name>
    <name type="common">Yeast</name>
    <name type="synonym">Hansenula polymorpha</name>
    <dbReference type="NCBI Taxonomy" id="870730"/>
    <lineage>
        <taxon>Eukaryota</taxon>
        <taxon>Fungi</taxon>
        <taxon>Dikarya</taxon>
        <taxon>Ascomycota</taxon>
        <taxon>Saccharomycotina</taxon>
        <taxon>Pichiomycetes</taxon>
        <taxon>Pichiales</taxon>
        <taxon>Pichiaceae</taxon>
        <taxon>Ogataea</taxon>
    </lineage>
</organism>
<evidence type="ECO:0000313" key="1">
    <source>
        <dbReference type="EMBL" id="KAG7817583.1"/>
    </source>
</evidence>
<sequence length="168" mass="18627">MAAELGKPQSQSKYIQDEPDATRRLGGSLQAAQAAHSFSSGVSGSGFCGASLAWWPIRSRSFSGISSNARSSGVTVTLSPFNARMSWMFMRWSEKIWSLFGYYMGRPLMTLFAGEGQHQHWFVHPDCRRLQTHCKGVGWSDSQACTWYSANERSLCPQNSGSQGCRSR</sequence>
<dbReference type="GeneID" id="66127533"/>
<comment type="caution">
    <text evidence="1">The sequence shown here is derived from an EMBL/GenBank/DDBJ whole genome shotgun (WGS) entry which is preliminary data.</text>
</comment>
<name>A0AAN6DG61_PICAN</name>
<reference evidence="1" key="1">
    <citation type="journal article" date="2021" name="G3 (Bethesda)">
        <title>Genomic diversity, chromosomal rearrangements, and interspecies hybridization in the ogataea polymorpha species complex.</title>
        <authorList>
            <person name="Hanson S.J."/>
            <person name="Cinneide E.O."/>
            <person name="Salzberg L.I."/>
            <person name="Wolfe K.H."/>
            <person name="McGowan J."/>
            <person name="Fitzpatrick D.A."/>
            <person name="Matlin K."/>
        </authorList>
    </citation>
    <scope>NUCLEOTIDE SEQUENCE</scope>
    <source>
        <strain evidence="1">61-244</strain>
    </source>
</reference>
<accession>A0AAN6DG61</accession>
<dbReference type="AlphaFoldDB" id="A0AAN6DG61"/>
<dbReference type="EMBL" id="JAHLUX010000007">
    <property type="protein sequence ID" value="KAG7817583.1"/>
    <property type="molecule type" value="Genomic_DNA"/>
</dbReference>
<proteinExistence type="predicted"/>